<evidence type="ECO:0000313" key="3">
    <source>
        <dbReference type="Proteomes" id="UP000823913"/>
    </source>
</evidence>
<reference evidence="2" key="2">
    <citation type="journal article" date="2021" name="PeerJ">
        <title>Extensive microbial diversity within the chicken gut microbiome revealed by metagenomics and culture.</title>
        <authorList>
            <person name="Gilroy R."/>
            <person name="Ravi A."/>
            <person name="Getino M."/>
            <person name="Pursley I."/>
            <person name="Horton D.L."/>
            <person name="Alikhan N.F."/>
            <person name="Baker D."/>
            <person name="Gharbi K."/>
            <person name="Hall N."/>
            <person name="Watson M."/>
            <person name="Adriaenssens E.M."/>
            <person name="Foster-Nyarko E."/>
            <person name="Jarju S."/>
            <person name="Secka A."/>
            <person name="Antonio M."/>
            <person name="Oren A."/>
            <person name="Chaudhuri R.R."/>
            <person name="La Ragione R."/>
            <person name="Hildebrand F."/>
            <person name="Pallen M.J."/>
        </authorList>
    </citation>
    <scope>NUCLEOTIDE SEQUENCE</scope>
    <source>
        <strain evidence="2">ChiW16-3235</strain>
    </source>
</reference>
<keyword evidence="1" id="KW-0812">Transmembrane</keyword>
<keyword evidence="1" id="KW-1133">Transmembrane helix</keyword>
<keyword evidence="1" id="KW-0472">Membrane</keyword>
<dbReference type="AlphaFoldDB" id="A0A9D1E6L8"/>
<sequence>MKDKQKKEKSVFVDDGRVIADMDGVGPYETKQDRKRRDEINALNLSKKERRAIYRGVFMHFMPYFLCFIVVFVCVLVLMYFGMRG</sequence>
<organism evidence="2 3">
    <name type="scientific">Candidatus Coproplasma avicola</name>
    <dbReference type="NCBI Taxonomy" id="2840744"/>
    <lineage>
        <taxon>Bacteria</taxon>
        <taxon>Bacillati</taxon>
        <taxon>Bacillota</taxon>
        <taxon>Clostridia</taxon>
        <taxon>Eubacteriales</taxon>
        <taxon>Candidatus Coproplasma</taxon>
    </lineage>
</organism>
<comment type="caution">
    <text evidence="2">The sequence shown here is derived from an EMBL/GenBank/DDBJ whole genome shotgun (WGS) entry which is preliminary data.</text>
</comment>
<protein>
    <submittedName>
        <fullName evidence="2">Uncharacterized protein</fullName>
    </submittedName>
</protein>
<dbReference type="EMBL" id="DVHK01000093">
    <property type="protein sequence ID" value="HIR67286.1"/>
    <property type="molecule type" value="Genomic_DNA"/>
</dbReference>
<feature type="transmembrane region" description="Helical" evidence="1">
    <location>
        <begin position="57"/>
        <end position="81"/>
    </location>
</feature>
<name>A0A9D1E6L8_9FIRM</name>
<dbReference type="Proteomes" id="UP000823913">
    <property type="component" value="Unassembled WGS sequence"/>
</dbReference>
<proteinExistence type="predicted"/>
<gene>
    <name evidence="2" type="ORF">IAB94_04500</name>
</gene>
<evidence type="ECO:0000313" key="2">
    <source>
        <dbReference type="EMBL" id="HIR67286.1"/>
    </source>
</evidence>
<reference evidence="2" key="1">
    <citation type="submission" date="2020-10" db="EMBL/GenBank/DDBJ databases">
        <authorList>
            <person name="Gilroy R."/>
        </authorList>
    </citation>
    <scope>NUCLEOTIDE SEQUENCE</scope>
    <source>
        <strain evidence="2">ChiW16-3235</strain>
    </source>
</reference>
<evidence type="ECO:0000256" key="1">
    <source>
        <dbReference type="SAM" id="Phobius"/>
    </source>
</evidence>
<accession>A0A9D1E6L8</accession>